<dbReference type="InterPro" id="IPR009080">
    <property type="entry name" value="tRNAsynth_Ia_anticodon-bd"/>
</dbReference>
<evidence type="ECO:0000256" key="2">
    <source>
        <dbReference type="ARBA" id="ARBA00013164"/>
    </source>
</evidence>
<sequence>MITATDESNTNGLNSNSNPRLRRDTLLHIQNEIQELWSHNKIYEANMDQSREKYMITFAYPYMNGRLHLGHAFTFTKADFQARFQRMRGKNVLFPFGFHCTGMPICASADKLKSELANNSLDNDLYTNNSEHENQLKSKVAAKIGGLKTQYEILESMGIEVSDIPKFTDPVYWTEYFPPLAMEDLKLFGAAVDWRRSFITTNINPYYDAFVKWQFRTLKYKRDKIKHGLRSAVFSRFENQPCADHDRSSGEGIGPQEYTLIKLKIHLIPEFLGSIVKGREVFVVCATLRPETMYGQTNCWILPDGEYDLVLAFDQVIPYDAKTSDGVLCKIFDKYEDTMKECNTVYICSERSAYNMAYQGIVPLIHGREQGVSDKLLPRIVSLGKVYGEQLIGTPLSAPMTPYSLIFILPMFSISMEKGTGIVTSVPSDSPDDYAALRDIKTKPLLREKYSIKDEWILDPLEIIEVPGFGFMTAELLCNQYKIQSQNDSAKLKQAKEEIYKKEFYEGILIRGKYSGMKICDAKELIRESLIKDGYALIYLEPENKVVSRRGESCIIALCEQWYLNYGEETWRRIVYDWVMNQSKFRTYYPQVRTSLAEVVNWLKEWACSRSYGLGTFLPWETESDQKIVIESLSDSTIYMAYYTVAHFLQGSINGKKPGLLNINVEDLSDELFDYIFCLTDQYPKLNNISMEKLHKMRDEFSYFYPMDCRVSGKDLIFNHLIMCLYNHVAIWDKSTMADKFWPKGFYCNGHIMVDSAKMSKSLGNWITLHDGINEFTSDACRIALADAGDTIDDANFCRDSANSAIMRLFALLQFVQMFQDRKEKMRYGSEADEQSTDHNLVRESLEQIDEIFASEIIRLIDECRKSYENFSYRDALKFSLFEFQMRRDQYRTICGGSDLDMNKFIVEAFINIQLKILCPIAPHTCEYIWRNILKRESFLVSEEWPILSSINGYHYSTINSKKLILLLKSIDEFRKSLDKWTSNQKKNKSCTKYVHAVVYVAKEYKQWQIEGLKVIQSIIEREGTLPKDFITKVREATEIKKMDSGDLKNTLAFLSLKVTEYRENKSALSINLPFDEFAFFSLHSKSIARILNIRELLVKATSDCKDLPSDKVSQIIPTRPAILFYCE</sequence>
<dbReference type="NCBIfam" id="NF008957">
    <property type="entry name" value="PRK12300.1"/>
    <property type="match status" value="1"/>
</dbReference>
<dbReference type="EMBL" id="DS989726">
    <property type="protein sequence ID" value="EEA05061.1"/>
    <property type="molecule type" value="Genomic_DNA"/>
</dbReference>
<dbReference type="GO" id="GO:0006429">
    <property type="term" value="P:leucyl-tRNA aminoacylation"/>
    <property type="evidence" value="ECO:0007669"/>
    <property type="project" value="InterPro"/>
</dbReference>
<accession>B6AA20</accession>
<dbReference type="GO" id="GO:0002161">
    <property type="term" value="F:aminoacyl-tRNA deacylase activity"/>
    <property type="evidence" value="ECO:0007669"/>
    <property type="project" value="InterPro"/>
</dbReference>
<dbReference type="PDBsum" id="5FOL"/>
<dbReference type="InterPro" id="IPR001412">
    <property type="entry name" value="aa-tRNA-synth_I_CS"/>
</dbReference>
<dbReference type="Pfam" id="PF08264">
    <property type="entry name" value="Anticodon_1"/>
    <property type="match status" value="1"/>
</dbReference>
<dbReference type="InterPro" id="IPR013155">
    <property type="entry name" value="M/V/L/I-tRNA-synth_anticd-bd"/>
</dbReference>
<dbReference type="SUPFAM" id="SSF52374">
    <property type="entry name" value="Nucleotidylyl transferase"/>
    <property type="match status" value="1"/>
</dbReference>
<keyword evidence="6 9" id="KW-0648">Protein biosynthesis</keyword>
<organism evidence="13 14">
    <name type="scientific">Cryptosporidium muris (strain RN66)</name>
    <dbReference type="NCBI Taxonomy" id="441375"/>
    <lineage>
        <taxon>Eukaryota</taxon>
        <taxon>Sar</taxon>
        <taxon>Alveolata</taxon>
        <taxon>Apicomplexa</taxon>
        <taxon>Conoidasida</taxon>
        <taxon>Coccidia</taxon>
        <taxon>Eucoccidiorida</taxon>
        <taxon>Eimeriorina</taxon>
        <taxon>Cryptosporidiidae</taxon>
        <taxon>Cryptosporidium</taxon>
    </lineage>
</organism>
<dbReference type="VEuPathDB" id="CryptoDB:CMU_041310"/>
<dbReference type="InterPro" id="IPR009008">
    <property type="entry name" value="Val/Leu/Ile-tRNA-synth_edit"/>
</dbReference>
<evidence type="ECO:0000256" key="3">
    <source>
        <dbReference type="ARBA" id="ARBA00022598"/>
    </source>
</evidence>
<evidence type="ECO:0000256" key="5">
    <source>
        <dbReference type="ARBA" id="ARBA00022840"/>
    </source>
</evidence>
<feature type="domain" description="Methionyl/Valyl/Leucyl/Isoleucyl-tRNA synthetase anticodon-binding" evidence="12">
    <location>
        <begin position="850"/>
        <end position="950"/>
    </location>
</feature>
<dbReference type="PROSITE" id="PS00178">
    <property type="entry name" value="AA_TRNA_LIGASE_I"/>
    <property type="match status" value="1"/>
</dbReference>
<keyword evidence="5 9" id="KW-0067">ATP-binding</keyword>
<dbReference type="STRING" id="441375.B6AA20"/>
<dbReference type="InterPro" id="IPR004493">
    <property type="entry name" value="Leu-tRNA-synth_Ia_arc/euk"/>
</dbReference>
<name>B6AA20_CRYMR</name>
<keyword evidence="14" id="KW-1185">Reference proteome</keyword>
<dbReference type="Pfam" id="PF00133">
    <property type="entry name" value="tRNA-synt_1"/>
    <property type="match status" value="2"/>
</dbReference>
<dbReference type="AlphaFoldDB" id="B6AA20"/>
<dbReference type="FunFam" id="3.90.740.10:FF:000001">
    <property type="entry name" value="Leucine--tRNA ligase, cytoplasmic"/>
    <property type="match status" value="1"/>
</dbReference>
<keyword evidence="7 9" id="KW-0030">Aminoacyl-tRNA synthetase</keyword>
<evidence type="ECO:0000256" key="9">
    <source>
        <dbReference type="RuleBase" id="RU363035"/>
    </source>
</evidence>
<evidence type="ECO:0000259" key="11">
    <source>
        <dbReference type="Pfam" id="PF00133"/>
    </source>
</evidence>
<dbReference type="PDBsum" id="5FOM"/>
<evidence type="ECO:0000256" key="10">
    <source>
        <dbReference type="SAM" id="MobiDB-lite"/>
    </source>
</evidence>
<reference evidence="15 16" key="2">
    <citation type="journal article" date="2016" name="Antimicrob. Agents Chemother.">
        <title>Cryptosporidium and Toxoplasma Parasites Are Inhibited by a Benzoxaborole Targeting Leucyl-tRNA Synthetase.</title>
        <authorList>
            <person name="Palencia A."/>
            <person name="Liu R.J."/>
            <person name="Lukarska M."/>
            <person name="Gut J."/>
            <person name="Bougdour A."/>
            <person name="Touquet B."/>
            <person name="Wang E.D."/>
            <person name="Li X."/>
            <person name="Alley M.R."/>
            <person name="Freund Y.R."/>
            <person name="Rosenthal P.J."/>
            <person name="Hakimi M.A."/>
            <person name="Cusack S."/>
        </authorList>
    </citation>
    <scope>X-RAY CRYSTALLOGRAPHY (1.77 ANGSTROMS) OF 254-541</scope>
</reference>
<dbReference type="InterPro" id="IPR014729">
    <property type="entry name" value="Rossmann-like_a/b/a_fold"/>
</dbReference>
<comment type="similarity">
    <text evidence="1 9">Belongs to the class-I aminoacyl-tRNA synthetase family.</text>
</comment>
<evidence type="ECO:0000313" key="13">
    <source>
        <dbReference type="EMBL" id="EEA05061.1"/>
    </source>
</evidence>
<dbReference type="OMA" id="KFIEWQF"/>
<dbReference type="PANTHER" id="PTHR45794">
    <property type="entry name" value="LEUCYL-TRNA SYNTHETASE"/>
    <property type="match status" value="1"/>
</dbReference>
<evidence type="ECO:0007829" key="15">
    <source>
        <dbReference type="PDB" id="5FOG"/>
    </source>
</evidence>
<dbReference type="SUPFAM" id="SSF50677">
    <property type="entry name" value="ValRS/IleRS/LeuRS editing domain"/>
    <property type="match status" value="1"/>
</dbReference>
<keyword evidence="4 9" id="KW-0547">Nucleotide-binding</keyword>
<dbReference type="Gene3D" id="3.40.50.620">
    <property type="entry name" value="HUPs"/>
    <property type="match status" value="1"/>
</dbReference>
<dbReference type="EC" id="6.1.1.4" evidence="2"/>
<feature type="domain" description="Aminoacyl-tRNA synthetase class Ia" evidence="11">
    <location>
        <begin position="33"/>
        <end position="145"/>
    </location>
</feature>
<keyword evidence="3 9" id="KW-0436">Ligase</keyword>
<evidence type="ECO:0007829" key="16">
    <source>
        <dbReference type="PDB" id="5FOL"/>
    </source>
</evidence>
<dbReference type="PDB" id="5FOL">
    <property type="method" value="X-ray"/>
    <property type="resolution" value="1.77 A"/>
    <property type="chains" value="A=254-541"/>
</dbReference>
<evidence type="ECO:0000256" key="7">
    <source>
        <dbReference type="ARBA" id="ARBA00023146"/>
    </source>
</evidence>
<dbReference type="RefSeq" id="XP_002139410.1">
    <property type="nucleotide sequence ID" value="XM_002139374.1"/>
</dbReference>
<dbReference type="GO" id="GO:0004823">
    <property type="term" value="F:leucine-tRNA ligase activity"/>
    <property type="evidence" value="ECO:0007669"/>
    <property type="project" value="UniProtKB-EC"/>
</dbReference>
<dbReference type="GeneID" id="6994383"/>
<dbReference type="Gene3D" id="3.90.740.10">
    <property type="entry name" value="Valyl/Leucyl/Isoleucyl-tRNA synthetase, editing domain"/>
    <property type="match status" value="1"/>
</dbReference>
<dbReference type="PDB" id="5FOG">
    <property type="method" value="X-ray"/>
    <property type="resolution" value="2.30 A"/>
    <property type="chains" value="A/B/C/D=254-541"/>
</dbReference>
<dbReference type="Gene3D" id="1.10.730.10">
    <property type="entry name" value="Isoleucyl-tRNA Synthetase, Domain 1"/>
    <property type="match status" value="1"/>
</dbReference>
<protein>
    <recommendedName>
        <fullName evidence="2">leucine--tRNA ligase</fullName>
        <ecNumber evidence="2">6.1.1.4</ecNumber>
    </recommendedName>
    <alternativeName>
        <fullName evidence="8">Leucyl-tRNA synthetase</fullName>
    </alternativeName>
</protein>
<keyword evidence="15 16" id="KW-0002">3D-structure</keyword>
<dbReference type="SUPFAM" id="SSF47323">
    <property type="entry name" value="Anticodon-binding domain of a subclass of class I aminoacyl-tRNA synthetases"/>
    <property type="match status" value="1"/>
</dbReference>
<dbReference type="PDB" id="5FON">
    <property type="method" value="X-ray"/>
    <property type="resolution" value="2.70 A"/>
    <property type="chains" value="A/B/C/D=254-541"/>
</dbReference>
<evidence type="ECO:0000256" key="6">
    <source>
        <dbReference type="ARBA" id="ARBA00022917"/>
    </source>
</evidence>
<gene>
    <name evidence="13" type="ORF">CMU_041310</name>
</gene>
<evidence type="ECO:0000259" key="12">
    <source>
        <dbReference type="Pfam" id="PF08264"/>
    </source>
</evidence>
<dbReference type="eggNOG" id="KOG0437">
    <property type="taxonomic scope" value="Eukaryota"/>
</dbReference>
<dbReference type="PANTHER" id="PTHR45794:SF1">
    <property type="entry name" value="LEUCINE--TRNA LIGASE, CYTOPLASMIC"/>
    <property type="match status" value="1"/>
</dbReference>
<proteinExistence type="evidence at protein level"/>
<dbReference type="Proteomes" id="UP000001460">
    <property type="component" value="Unassembled WGS sequence"/>
</dbReference>
<evidence type="ECO:0000313" key="14">
    <source>
        <dbReference type="Proteomes" id="UP000001460"/>
    </source>
</evidence>
<evidence type="ECO:0000256" key="8">
    <source>
        <dbReference type="ARBA" id="ARBA00030520"/>
    </source>
</evidence>
<reference evidence="13" key="1">
    <citation type="submission" date="2008-06" db="EMBL/GenBank/DDBJ databases">
        <authorList>
            <person name="Lorenzi H."/>
            <person name="Inman J."/>
            <person name="Miller J."/>
            <person name="Schobel S."/>
            <person name="Amedeo P."/>
            <person name="Caler E.V."/>
            <person name="da Silva J."/>
        </authorList>
    </citation>
    <scope>NUCLEOTIDE SEQUENCE [LARGE SCALE GENOMIC DNA]</scope>
    <source>
        <strain evidence="13">RN66</strain>
    </source>
</reference>
<feature type="domain" description="Aminoacyl-tRNA synthetase class Ia" evidence="11">
    <location>
        <begin position="173"/>
        <end position="796"/>
    </location>
</feature>
<feature type="region of interest" description="Disordered" evidence="10">
    <location>
        <begin position="1"/>
        <end position="20"/>
    </location>
</feature>
<feature type="compositionally biased region" description="Polar residues" evidence="10">
    <location>
        <begin position="1"/>
        <end position="19"/>
    </location>
</feature>
<dbReference type="OrthoDB" id="10249672at2759"/>
<dbReference type="InterPro" id="IPR002300">
    <property type="entry name" value="aa-tRNA-synth_Ia"/>
</dbReference>
<dbReference type="PDB" id="5FOM">
    <property type="method" value="X-ray"/>
    <property type="resolution" value="2.10 A"/>
    <property type="chains" value="A=254-541"/>
</dbReference>
<dbReference type="NCBIfam" id="TIGR00395">
    <property type="entry name" value="leuS_arch"/>
    <property type="match status" value="1"/>
</dbReference>
<evidence type="ECO:0000256" key="1">
    <source>
        <dbReference type="ARBA" id="ARBA00005594"/>
    </source>
</evidence>
<dbReference type="GO" id="GO:0005524">
    <property type="term" value="F:ATP binding"/>
    <property type="evidence" value="ECO:0007669"/>
    <property type="project" value="UniProtKB-KW"/>
</dbReference>
<dbReference type="SMR" id="B6AA20"/>
<dbReference type="PDBsum" id="5FOG"/>
<dbReference type="PDBsum" id="5FON"/>
<evidence type="ECO:0000256" key="4">
    <source>
        <dbReference type="ARBA" id="ARBA00022741"/>
    </source>
</evidence>